<dbReference type="GO" id="GO:0006383">
    <property type="term" value="P:transcription by RNA polymerase III"/>
    <property type="evidence" value="ECO:0007669"/>
    <property type="project" value="TreeGrafter"/>
</dbReference>
<dbReference type="Pfam" id="PF00400">
    <property type="entry name" value="WD40"/>
    <property type="match status" value="2"/>
</dbReference>
<evidence type="ECO:0000256" key="3">
    <source>
        <dbReference type="ARBA" id="ARBA00023242"/>
    </source>
</evidence>
<dbReference type="PANTHER" id="PTHR15052:SF2">
    <property type="entry name" value="GENERAL TRANSCRIPTION FACTOR 3C POLYPEPTIDE 2"/>
    <property type="match status" value="1"/>
</dbReference>
<dbReference type="GO" id="GO:0000127">
    <property type="term" value="C:transcription factor TFIIIC complex"/>
    <property type="evidence" value="ECO:0007669"/>
    <property type="project" value="TreeGrafter"/>
</dbReference>
<evidence type="ECO:0000313" key="4">
    <source>
        <dbReference type="EMBL" id="CAI2179313.1"/>
    </source>
</evidence>
<reference evidence="4" key="1">
    <citation type="submission" date="2022-08" db="EMBL/GenBank/DDBJ databases">
        <authorList>
            <person name="Kallberg Y."/>
            <person name="Tangrot J."/>
            <person name="Rosling A."/>
        </authorList>
    </citation>
    <scope>NUCLEOTIDE SEQUENCE</scope>
    <source>
        <strain evidence="4">Wild A</strain>
    </source>
</reference>
<keyword evidence="2" id="KW-0804">Transcription</keyword>
<evidence type="ECO:0000313" key="5">
    <source>
        <dbReference type="Proteomes" id="UP001153678"/>
    </source>
</evidence>
<dbReference type="EMBL" id="CAMKVN010002042">
    <property type="protein sequence ID" value="CAI2179313.1"/>
    <property type="molecule type" value="Genomic_DNA"/>
</dbReference>
<evidence type="ECO:0000256" key="1">
    <source>
        <dbReference type="ARBA" id="ARBA00004123"/>
    </source>
</evidence>
<dbReference type="GO" id="GO:0005634">
    <property type="term" value="C:nucleus"/>
    <property type="evidence" value="ECO:0007669"/>
    <property type="project" value="UniProtKB-SubCell"/>
</dbReference>
<dbReference type="PANTHER" id="PTHR15052">
    <property type="entry name" value="RNA POLYMERASE III TRANSCRIPTION INITIATION FACTOR COMPLEX SUBUNIT"/>
    <property type="match status" value="1"/>
</dbReference>
<dbReference type="SMART" id="SM00320">
    <property type="entry name" value="WD40"/>
    <property type="match status" value="4"/>
</dbReference>
<dbReference type="InterPro" id="IPR052416">
    <property type="entry name" value="GTF3C_component"/>
</dbReference>
<dbReference type="InterPro" id="IPR015943">
    <property type="entry name" value="WD40/YVTN_repeat-like_dom_sf"/>
</dbReference>
<evidence type="ECO:0000256" key="2">
    <source>
        <dbReference type="ARBA" id="ARBA00023163"/>
    </source>
</evidence>
<keyword evidence="5" id="KW-1185">Reference proteome</keyword>
<dbReference type="AlphaFoldDB" id="A0A9W4SSU2"/>
<keyword evidence="3" id="KW-0539">Nucleus</keyword>
<gene>
    <name evidence="4" type="ORF">FWILDA_LOCUS9026</name>
</gene>
<dbReference type="InterPro" id="IPR036322">
    <property type="entry name" value="WD40_repeat_dom_sf"/>
</dbReference>
<comment type="subcellular location">
    <subcellularLocation>
        <location evidence="1">Nucleus</location>
    </subcellularLocation>
</comment>
<dbReference type="SUPFAM" id="SSF50978">
    <property type="entry name" value="WD40 repeat-like"/>
    <property type="match status" value="1"/>
</dbReference>
<proteinExistence type="predicted"/>
<name>A0A9W4SSU2_9GLOM</name>
<accession>A0A9W4SSU2</accession>
<protein>
    <submittedName>
        <fullName evidence="4">6537_t:CDS:1</fullName>
    </submittedName>
</protein>
<dbReference type="InterPro" id="IPR001680">
    <property type="entry name" value="WD40_rpt"/>
</dbReference>
<dbReference type="Proteomes" id="UP001153678">
    <property type="component" value="Unassembled WGS sequence"/>
</dbReference>
<organism evidence="4 5">
    <name type="scientific">Funneliformis geosporum</name>
    <dbReference type="NCBI Taxonomy" id="1117311"/>
    <lineage>
        <taxon>Eukaryota</taxon>
        <taxon>Fungi</taxon>
        <taxon>Fungi incertae sedis</taxon>
        <taxon>Mucoromycota</taxon>
        <taxon>Glomeromycotina</taxon>
        <taxon>Glomeromycetes</taxon>
        <taxon>Glomerales</taxon>
        <taxon>Glomeraceae</taxon>
        <taxon>Funneliformis</taxon>
    </lineage>
</organism>
<dbReference type="Gene3D" id="2.130.10.10">
    <property type="entry name" value="YVTN repeat-like/Quinoprotein amine dehydrogenase"/>
    <property type="match status" value="1"/>
</dbReference>
<dbReference type="OrthoDB" id="4703at2759"/>
<comment type="caution">
    <text evidence="4">The sequence shown here is derived from an EMBL/GenBank/DDBJ whole genome shotgun (WGS) entry which is preliminary data.</text>
</comment>
<sequence>MADMYDQTQSKRRKHVYMSRGDVGEVFFDEWEDIVLGPKVQLLQTVGIDFESLPQNAYESIKIKPTDFELLQENAGKTYLPHSQNPTSIIIGNSTPVQIPQFETYSIHKELPKKLGHILNVGGSVWAMDWCPNVSFEREQYLAVGGYKSTIDEHHTIGQRQRDDLNNSIQIWKIDCSLDITDAESPHLDMVLCHDFGCAFDLQWCPYGAYDKMEDAIDQQNIFIPKLGIIAISFGNGSIGIYAIPKPKNIRKLFNLSPCEALFVKLTNPLYTFSLPNVMCWTVSWGGHRKIATGCTNGDIAIWNIEEILIEKITQGEIRNPEVTYPMQYFRAHDSCVRQVSWNSMQNPSHIMSCGHDGRLQIIDDRDPWVKNNFQRIRAYLMTACWPNHYGGVLFADTENTVRYIRMEDLKKTTGVMMHHAIVWRIAASYFHPFVASCSSDGTVKMTNICRLRDRHQKPIQVTLYRIGIEEDMKTIRYWDNIKSKETTTTFMNSKAFSHFFMPEVAIQRVSWNPNIKAGSWIVSGGTLGLVRVESAKRD</sequence>